<sequence>MSDDEREGFRDGLESSEGDPRVAALFNVALSVLFGWTVVWGLSFMGATELTLVNVAFVALVIFAITQFVIKP</sequence>
<evidence type="ECO:0000313" key="3">
    <source>
        <dbReference type="EMBL" id="TYT61512.1"/>
    </source>
</evidence>
<feature type="transmembrane region" description="Helical" evidence="1">
    <location>
        <begin position="50"/>
        <end position="70"/>
    </location>
</feature>
<keyword evidence="1" id="KW-1133">Transmembrane helix</keyword>
<protein>
    <recommendedName>
        <fullName evidence="2">DUF8107 domain-containing protein</fullName>
    </recommendedName>
</protein>
<dbReference type="RefSeq" id="WP_149082009.1">
    <property type="nucleotide sequence ID" value="NZ_VTAW01000017.1"/>
</dbReference>
<dbReference type="AlphaFoldDB" id="A0A5D5AP39"/>
<keyword evidence="1" id="KW-0812">Transmembrane</keyword>
<feature type="domain" description="DUF8107" evidence="2">
    <location>
        <begin position="2"/>
        <end position="70"/>
    </location>
</feature>
<evidence type="ECO:0000313" key="4">
    <source>
        <dbReference type="Proteomes" id="UP000324104"/>
    </source>
</evidence>
<dbReference type="EMBL" id="VTAW01000017">
    <property type="protein sequence ID" value="TYT61512.1"/>
    <property type="molecule type" value="Genomic_DNA"/>
</dbReference>
<keyword evidence="4" id="KW-1185">Reference proteome</keyword>
<dbReference type="Proteomes" id="UP000324104">
    <property type="component" value="Unassembled WGS sequence"/>
</dbReference>
<proteinExistence type="predicted"/>
<evidence type="ECO:0000256" key="1">
    <source>
        <dbReference type="SAM" id="Phobius"/>
    </source>
</evidence>
<accession>A0A5D5AP39</accession>
<evidence type="ECO:0000259" key="2">
    <source>
        <dbReference type="Pfam" id="PF26409"/>
    </source>
</evidence>
<organism evidence="3 4">
    <name type="scientific">Natrialba swarupiae</name>
    <dbReference type="NCBI Taxonomy" id="2448032"/>
    <lineage>
        <taxon>Archaea</taxon>
        <taxon>Methanobacteriati</taxon>
        <taxon>Methanobacteriota</taxon>
        <taxon>Stenosarchaea group</taxon>
        <taxon>Halobacteria</taxon>
        <taxon>Halobacteriales</taxon>
        <taxon>Natrialbaceae</taxon>
        <taxon>Natrialba</taxon>
    </lineage>
</organism>
<name>A0A5D5AP39_9EURY</name>
<dbReference type="InterPro" id="IPR058420">
    <property type="entry name" value="DUF8107"/>
</dbReference>
<feature type="transmembrane region" description="Helical" evidence="1">
    <location>
        <begin position="22"/>
        <end position="43"/>
    </location>
</feature>
<reference evidence="3 4" key="1">
    <citation type="submission" date="2019-08" db="EMBL/GenBank/DDBJ databases">
        <title>Archaea genome.</title>
        <authorList>
            <person name="Kajale S."/>
            <person name="Shouche Y."/>
            <person name="Deshpande N."/>
            <person name="Sharma A."/>
        </authorList>
    </citation>
    <scope>NUCLEOTIDE SEQUENCE [LARGE SCALE GENOMIC DNA]</scope>
    <source>
        <strain evidence="3 4">ESP3B_9</strain>
    </source>
</reference>
<keyword evidence="1" id="KW-0472">Membrane</keyword>
<dbReference type="Pfam" id="PF26409">
    <property type="entry name" value="DUF8107"/>
    <property type="match status" value="1"/>
</dbReference>
<comment type="caution">
    <text evidence="3">The sequence shown here is derived from an EMBL/GenBank/DDBJ whole genome shotgun (WGS) entry which is preliminary data.</text>
</comment>
<gene>
    <name evidence="3" type="ORF">FYC77_13430</name>
</gene>